<feature type="transmembrane region" description="Helical" evidence="6">
    <location>
        <begin position="507"/>
        <end position="524"/>
    </location>
</feature>
<feature type="transmembrane region" description="Helical" evidence="6">
    <location>
        <begin position="765"/>
        <end position="785"/>
    </location>
</feature>
<dbReference type="GeneID" id="5895977"/>
<dbReference type="OMA" id="YHRRAFE"/>
<dbReference type="Pfam" id="PF03547">
    <property type="entry name" value="Mem_trans"/>
    <property type="match status" value="1"/>
</dbReference>
<evidence type="ECO:0000256" key="5">
    <source>
        <dbReference type="SAM" id="MobiDB-lite"/>
    </source>
</evidence>
<dbReference type="GO" id="GO:0016020">
    <property type="term" value="C:membrane"/>
    <property type="evidence" value="ECO:0007669"/>
    <property type="project" value="UniProtKB-SubCell"/>
</dbReference>
<dbReference type="KEGG" id="mbr:MONBRDRAFT_30258"/>
<feature type="transmembrane region" description="Helical" evidence="6">
    <location>
        <begin position="533"/>
        <end position="551"/>
    </location>
</feature>
<sequence length="923" mass="100847">MSGSSAVEDLALALAVAFSIIILGYALRFFKVLSPLHSQSSNASSPNARPYNPIYVHVPPHPPTARFTQILTAAHSTGIGRFCTWVALPAFVFNALINLDFSGLDLNFFYAFLIAKGAVAIIVIAASLLFDRNQPAPLAAACMRAVMCTFSNDYALGVPVIDAIYPNPKWRMQFQPYQTQSYLMLVAPVSLLIINPICFVLMEISAIRNGLRDPPRKRSPRKKKSRTRSSSVAGEAVELEDRTPSTVLSPADSASALSFAEASRPHAISQTSADVELDASGLPSPVPVDAYPLDPGSEPELESDVEDNLNDSGEQGRPTFSLGRTIIKVLLKPVISSVIIGLALNYSLLGYSSVPLYVDKVTSKLGIAFGGPALLNLGGNMQGKLRSIGGKGLLTTALLICAKLFLLPILAATLLQSFHSASITQSDGTEVSLSVFAYIMGTLPTATAVFMLASDFGILVQEATATVLLCTIASAPVMLVSTAIASISIQGPENYQDLLERVSEDVGLISTLGALYLLIIHVVAPKVNAGHRLHIPALTVSAIGLGISLQTCKLSTGDFRLRYVIIWLFASGLRAAVLTSTLTMSLGLTLKERYTRGQQRAVAVLGVLMACAMTALAWWRMEEHEFTYQDDLRGANCWIINRMSHSHNTALILDIGVQASVLAVLSVSLVIMIRARKARQELAQSDLSHDLLAYDRLASNYSVASQMVDYDDQEALMAAREKHEDYLSYRDLVFVAVEIVFYFIELMTLLWILAGGVEQKEFAQVRVLDVFLLSAQGVILFAVFATKHRYTLPMRNLFRRIGRAMGLQKESYGGFNFDRLDPTIRRRVDKFLGLRAEFERAYPLKSSISRKLGPYMYFTAADLISFLVHTKLAESRDEALAHAIELIRVGEFEVVTGRIVRDDPSLRCRFLDDGNEVSLLCDA</sequence>
<feature type="transmembrane region" description="Helical" evidence="6">
    <location>
        <begin position="12"/>
        <end position="30"/>
    </location>
</feature>
<evidence type="ECO:0000256" key="6">
    <source>
        <dbReference type="SAM" id="Phobius"/>
    </source>
</evidence>
<dbReference type="eggNOG" id="ENOG502QQ69">
    <property type="taxonomic scope" value="Eukaryota"/>
</dbReference>
<protein>
    <recommendedName>
        <fullName evidence="9">DEP domain-containing protein</fullName>
    </recommendedName>
</protein>
<evidence type="ECO:0000256" key="1">
    <source>
        <dbReference type="ARBA" id="ARBA00004141"/>
    </source>
</evidence>
<feature type="transmembrane region" description="Helical" evidence="6">
    <location>
        <begin position="465"/>
        <end position="487"/>
    </location>
</feature>
<accession>A9VDG1</accession>
<evidence type="ECO:0000256" key="2">
    <source>
        <dbReference type="ARBA" id="ARBA00022692"/>
    </source>
</evidence>
<feature type="transmembrane region" description="Helical" evidence="6">
    <location>
        <begin position="732"/>
        <end position="753"/>
    </location>
</feature>
<evidence type="ECO:0000256" key="3">
    <source>
        <dbReference type="ARBA" id="ARBA00022989"/>
    </source>
</evidence>
<feature type="compositionally biased region" description="Basic residues" evidence="5">
    <location>
        <begin position="217"/>
        <end position="227"/>
    </location>
</feature>
<feature type="transmembrane region" description="Helical" evidence="6">
    <location>
        <begin position="181"/>
        <end position="202"/>
    </location>
</feature>
<dbReference type="EMBL" id="CH991587">
    <property type="protein sequence ID" value="EDQ84440.1"/>
    <property type="molecule type" value="Genomic_DNA"/>
</dbReference>
<feature type="transmembrane region" description="Helical" evidence="6">
    <location>
        <begin position="393"/>
        <end position="415"/>
    </location>
</feature>
<keyword evidence="3 6" id="KW-1133">Transmembrane helix</keyword>
<keyword evidence="8" id="KW-1185">Reference proteome</keyword>
<dbReference type="RefSeq" id="XP_001750735.1">
    <property type="nucleotide sequence ID" value="XM_001750683.1"/>
</dbReference>
<feature type="region of interest" description="Disordered" evidence="5">
    <location>
        <begin position="286"/>
        <end position="316"/>
    </location>
</feature>
<evidence type="ECO:0000313" key="7">
    <source>
        <dbReference type="EMBL" id="EDQ84440.1"/>
    </source>
</evidence>
<feature type="transmembrane region" description="Helical" evidence="6">
    <location>
        <begin position="651"/>
        <end position="673"/>
    </location>
</feature>
<evidence type="ECO:0000313" key="8">
    <source>
        <dbReference type="Proteomes" id="UP000001357"/>
    </source>
</evidence>
<keyword evidence="4 6" id="KW-0472">Membrane</keyword>
<feature type="transmembrane region" description="Helical" evidence="6">
    <location>
        <begin position="361"/>
        <end position="381"/>
    </location>
</feature>
<name>A9VDG1_MONBE</name>
<gene>
    <name evidence="7" type="ORF">MONBRDRAFT_30258</name>
</gene>
<comment type="subcellular location">
    <subcellularLocation>
        <location evidence="1">Membrane</location>
        <topology evidence="1">Multi-pass membrane protein</topology>
    </subcellularLocation>
</comment>
<feature type="compositionally biased region" description="Acidic residues" evidence="5">
    <location>
        <begin position="297"/>
        <end position="309"/>
    </location>
</feature>
<feature type="transmembrane region" description="Helical" evidence="6">
    <location>
        <begin position="563"/>
        <end position="589"/>
    </location>
</feature>
<reference evidence="7 8" key="1">
    <citation type="journal article" date="2008" name="Nature">
        <title>The genome of the choanoflagellate Monosiga brevicollis and the origin of metazoans.</title>
        <authorList>
            <consortium name="JGI Sequencing"/>
            <person name="King N."/>
            <person name="Westbrook M.J."/>
            <person name="Young S.L."/>
            <person name="Kuo A."/>
            <person name="Abedin M."/>
            <person name="Chapman J."/>
            <person name="Fairclough S."/>
            <person name="Hellsten U."/>
            <person name="Isogai Y."/>
            <person name="Letunic I."/>
            <person name="Marr M."/>
            <person name="Pincus D."/>
            <person name="Putnam N."/>
            <person name="Rokas A."/>
            <person name="Wright K.J."/>
            <person name="Zuzow R."/>
            <person name="Dirks W."/>
            <person name="Good M."/>
            <person name="Goodstein D."/>
            <person name="Lemons D."/>
            <person name="Li W."/>
            <person name="Lyons J.B."/>
            <person name="Morris A."/>
            <person name="Nichols S."/>
            <person name="Richter D.J."/>
            <person name="Salamov A."/>
            <person name="Bork P."/>
            <person name="Lim W.A."/>
            <person name="Manning G."/>
            <person name="Miller W.T."/>
            <person name="McGinnis W."/>
            <person name="Shapiro H."/>
            <person name="Tjian R."/>
            <person name="Grigoriev I.V."/>
            <person name="Rokhsar D."/>
        </authorList>
    </citation>
    <scope>NUCLEOTIDE SEQUENCE [LARGE SCALE GENOMIC DNA]</scope>
    <source>
        <strain evidence="8">MX1 / ATCC 50154</strain>
    </source>
</reference>
<evidence type="ECO:0008006" key="9">
    <source>
        <dbReference type="Google" id="ProtNLM"/>
    </source>
</evidence>
<dbReference type="GO" id="GO:0030514">
    <property type="term" value="P:negative regulation of BMP signaling pathway"/>
    <property type="evidence" value="ECO:0000318"/>
    <property type="project" value="GO_Central"/>
</dbReference>
<organism evidence="7 8">
    <name type="scientific">Monosiga brevicollis</name>
    <name type="common">Choanoflagellate</name>
    <dbReference type="NCBI Taxonomy" id="81824"/>
    <lineage>
        <taxon>Eukaryota</taxon>
        <taxon>Choanoflagellata</taxon>
        <taxon>Craspedida</taxon>
        <taxon>Salpingoecidae</taxon>
        <taxon>Monosiga</taxon>
    </lineage>
</organism>
<evidence type="ECO:0000256" key="4">
    <source>
        <dbReference type="ARBA" id="ARBA00023136"/>
    </source>
</evidence>
<feature type="transmembrane region" description="Helical" evidence="6">
    <location>
        <begin position="142"/>
        <end position="161"/>
    </location>
</feature>
<feature type="transmembrane region" description="Helical" evidence="6">
    <location>
        <begin position="109"/>
        <end position="130"/>
    </location>
</feature>
<dbReference type="AlphaFoldDB" id="A9VDG1"/>
<feature type="transmembrane region" description="Helical" evidence="6">
    <location>
        <begin position="79"/>
        <end position="97"/>
    </location>
</feature>
<dbReference type="PANTHER" id="PTHR22829:SF5">
    <property type="entry name" value="INTEGRAL MEMBRANE PROTEIN GPR155"/>
    <property type="match status" value="1"/>
</dbReference>
<dbReference type="InParanoid" id="A9VDG1"/>
<feature type="region of interest" description="Disordered" evidence="5">
    <location>
        <begin position="212"/>
        <end position="249"/>
    </location>
</feature>
<dbReference type="GO" id="GO:0055085">
    <property type="term" value="P:transmembrane transport"/>
    <property type="evidence" value="ECO:0007669"/>
    <property type="project" value="InterPro"/>
</dbReference>
<dbReference type="Proteomes" id="UP000001357">
    <property type="component" value="Unassembled WGS sequence"/>
</dbReference>
<keyword evidence="2 6" id="KW-0812">Transmembrane</keyword>
<feature type="transmembrane region" description="Helical" evidence="6">
    <location>
        <begin position="435"/>
        <end position="453"/>
    </location>
</feature>
<dbReference type="InterPro" id="IPR004776">
    <property type="entry name" value="Mem_transp_PIN-like"/>
</dbReference>
<proteinExistence type="predicted"/>
<dbReference type="InterPro" id="IPR051832">
    <property type="entry name" value="mTOR-Rac_regulators"/>
</dbReference>
<dbReference type="PANTHER" id="PTHR22829">
    <property type="entry name" value="DEP DOMAIN PROTEIN"/>
    <property type="match status" value="1"/>
</dbReference>
<feature type="transmembrane region" description="Helical" evidence="6">
    <location>
        <begin position="601"/>
        <end position="619"/>
    </location>
</feature>
<feature type="transmembrane region" description="Helical" evidence="6">
    <location>
        <begin position="329"/>
        <end position="349"/>
    </location>
</feature>